<dbReference type="SUPFAM" id="SSF55961">
    <property type="entry name" value="Bet v1-like"/>
    <property type="match status" value="1"/>
</dbReference>
<dbReference type="Gene3D" id="3.30.530.20">
    <property type="match status" value="1"/>
</dbReference>
<feature type="domain" description="Coenzyme Q-binding protein COQ10 START" evidence="2">
    <location>
        <begin position="54"/>
        <end position="183"/>
    </location>
</feature>
<protein>
    <submittedName>
        <fullName evidence="3">Uncharacterized protein YndB with AHSA1/START domain</fullName>
    </submittedName>
</protein>
<dbReference type="Pfam" id="PF03364">
    <property type="entry name" value="Polyketide_cyc"/>
    <property type="match status" value="1"/>
</dbReference>
<dbReference type="InterPro" id="IPR023393">
    <property type="entry name" value="START-like_dom_sf"/>
</dbReference>
<evidence type="ECO:0000313" key="3">
    <source>
        <dbReference type="EMBL" id="MDQ0465476.1"/>
    </source>
</evidence>
<comment type="similarity">
    <text evidence="1">Belongs to the ribosome association toxin RatA family.</text>
</comment>
<dbReference type="InterPro" id="IPR005031">
    <property type="entry name" value="COQ10_START"/>
</dbReference>
<accession>A0ABU0ITZ2</accession>
<dbReference type="EMBL" id="JAUSVS010000007">
    <property type="protein sequence ID" value="MDQ0465476.1"/>
    <property type="molecule type" value="Genomic_DNA"/>
</dbReference>
<evidence type="ECO:0000313" key="4">
    <source>
        <dbReference type="Proteomes" id="UP001228905"/>
    </source>
</evidence>
<reference evidence="3 4" key="1">
    <citation type="submission" date="2023-07" db="EMBL/GenBank/DDBJ databases">
        <title>Genomic Encyclopedia of Type Strains, Phase IV (KMG-IV): sequencing the most valuable type-strain genomes for metagenomic binning, comparative biology and taxonomic classification.</title>
        <authorList>
            <person name="Goeker M."/>
        </authorList>
    </citation>
    <scope>NUCLEOTIDE SEQUENCE [LARGE SCALE GENOMIC DNA]</scope>
    <source>
        <strain evidence="3 4">DSM 18695</strain>
    </source>
</reference>
<dbReference type="RefSeq" id="WP_307350837.1">
    <property type="nucleotide sequence ID" value="NZ_JAUSVS010000007.1"/>
</dbReference>
<dbReference type="Proteomes" id="UP001228905">
    <property type="component" value="Unassembled WGS sequence"/>
</dbReference>
<name>A0ABU0ITZ2_9CAUL</name>
<proteinExistence type="inferred from homology"/>
<evidence type="ECO:0000259" key="2">
    <source>
        <dbReference type="Pfam" id="PF03364"/>
    </source>
</evidence>
<comment type="caution">
    <text evidence="3">The sequence shown here is derived from an EMBL/GenBank/DDBJ whole genome shotgun (WGS) entry which is preliminary data.</text>
</comment>
<gene>
    <name evidence="3" type="ORF">QO010_003265</name>
</gene>
<sequence>MNLSAAQARGVAAASAIAWLSLSSSQASTRDSVVAEVWPDPGGASGIVRGQVDIAAPPEVVWAAILDCGRASRMAPSVRRCRVTQRDPAGRWDIRRMDVQWSAFLPGFVTVFRSDYEPMRRIRFRCTAGDIAFCEGEWRLDPLPGGGVRVLYENRATAPFPAPAGITRLAMKKDVADALRALRRESQAATQ</sequence>
<organism evidence="3 4">
    <name type="scientific">Caulobacter ginsengisoli</name>
    <dbReference type="NCBI Taxonomy" id="400775"/>
    <lineage>
        <taxon>Bacteria</taxon>
        <taxon>Pseudomonadati</taxon>
        <taxon>Pseudomonadota</taxon>
        <taxon>Alphaproteobacteria</taxon>
        <taxon>Caulobacterales</taxon>
        <taxon>Caulobacteraceae</taxon>
        <taxon>Caulobacter</taxon>
    </lineage>
</organism>
<evidence type="ECO:0000256" key="1">
    <source>
        <dbReference type="ARBA" id="ARBA00008918"/>
    </source>
</evidence>
<keyword evidence="4" id="KW-1185">Reference proteome</keyword>